<reference evidence="24" key="1">
    <citation type="submission" date="2019-10" db="EMBL/GenBank/DDBJ databases">
        <title>The sequence and de novo assembly of the wild yak genome.</title>
        <authorList>
            <person name="Liu Y."/>
        </authorList>
    </citation>
    <scope>NUCLEOTIDE SEQUENCE [LARGE SCALE GENOMIC DNA]</scope>
    <source>
        <strain evidence="24">WY2019</strain>
    </source>
</reference>
<dbReference type="GO" id="GO:0005412">
    <property type="term" value="F:D-glucose:sodium symporter activity"/>
    <property type="evidence" value="ECO:0007669"/>
    <property type="project" value="TreeGrafter"/>
</dbReference>
<keyword evidence="14" id="KW-0739">Sodium transport</keyword>
<keyword evidence="5 23" id="KW-0812">Transmembrane</keyword>
<keyword evidence="10" id="KW-0406">Ion transport</keyword>
<evidence type="ECO:0000256" key="3">
    <source>
        <dbReference type="ARBA" id="ARBA00022448"/>
    </source>
</evidence>
<evidence type="ECO:0000256" key="23">
    <source>
        <dbReference type="SAM" id="Phobius"/>
    </source>
</evidence>
<feature type="transmembrane region" description="Helical" evidence="23">
    <location>
        <begin position="537"/>
        <end position="560"/>
    </location>
</feature>
<feature type="transmembrane region" description="Helical" evidence="23">
    <location>
        <begin position="470"/>
        <end position="488"/>
    </location>
</feature>
<feature type="transmembrane region" description="Helical" evidence="23">
    <location>
        <begin position="147"/>
        <end position="167"/>
    </location>
</feature>
<dbReference type="PANTHER" id="PTHR11819:SF110">
    <property type="entry name" value="GENE 5134-RELATED"/>
    <property type="match status" value="1"/>
</dbReference>
<evidence type="ECO:0000313" key="25">
    <source>
        <dbReference type="Proteomes" id="UP000322234"/>
    </source>
</evidence>
<keyword evidence="7" id="KW-0769">Symport</keyword>
<feature type="transmembrane region" description="Helical" evidence="23">
    <location>
        <begin position="216"/>
        <end position="234"/>
    </location>
</feature>
<dbReference type="FunFam" id="1.20.1730.10:FF:000010">
    <property type="entry name" value="Solute carrier family 5 member 2"/>
    <property type="match status" value="1"/>
</dbReference>
<evidence type="ECO:0000256" key="5">
    <source>
        <dbReference type="ARBA" id="ARBA00022692"/>
    </source>
</evidence>
<comment type="function">
    <text evidence="16">Electrogenic Na(+)-coupled sugar symporter that actively transports D-glucose at the plasma membrane, with a Na(+) to sugar coupling ratio of 1:1. Transporter activity is driven by a transmembrane Na(+) electrochemical gradient set by the Na(+)/K(+) pump. Unlike SLC5A1/SGLT1, requires the auxiliary protein PDZK1IP1/MAP17 for full transporter activity. Has a primary role in D-glucose reabsorption from glomerular filtrate across the brush border of the early proximal tubules of the kidney.</text>
</comment>
<evidence type="ECO:0000256" key="9">
    <source>
        <dbReference type="ARBA" id="ARBA00023053"/>
    </source>
</evidence>
<dbReference type="PROSITE" id="PS50283">
    <property type="entry name" value="NA_SOLUT_SYMP_3"/>
    <property type="match status" value="1"/>
</dbReference>
<evidence type="ECO:0000256" key="4">
    <source>
        <dbReference type="ARBA" id="ARBA00022475"/>
    </source>
</evidence>
<dbReference type="Gene3D" id="1.20.1730.10">
    <property type="entry name" value="Sodium/glucose cotransporter"/>
    <property type="match status" value="1"/>
</dbReference>
<evidence type="ECO:0000256" key="1">
    <source>
        <dbReference type="ARBA" id="ARBA00004424"/>
    </source>
</evidence>
<evidence type="ECO:0000256" key="18">
    <source>
        <dbReference type="ARBA" id="ARBA00072719"/>
    </source>
</evidence>
<feature type="transmembrane region" description="Helical" evidence="23">
    <location>
        <begin position="495"/>
        <end position="517"/>
    </location>
</feature>
<keyword evidence="6" id="KW-0479">Metal-binding</keyword>
<feature type="transmembrane region" description="Helical" evidence="23">
    <location>
        <begin position="106"/>
        <end position="127"/>
    </location>
</feature>
<organism evidence="24 25">
    <name type="scientific">Bos mutus</name>
    <name type="common">wild yak</name>
    <dbReference type="NCBI Taxonomy" id="72004"/>
    <lineage>
        <taxon>Eukaryota</taxon>
        <taxon>Metazoa</taxon>
        <taxon>Chordata</taxon>
        <taxon>Craniata</taxon>
        <taxon>Vertebrata</taxon>
        <taxon>Euteleostomi</taxon>
        <taxon>Mammalia</taxon>
        <taxon>Eutheria</taxon>
        <taxon>Laurasiatheria</taxon>
        <taxon>Artiodactyla</taxon>
        <taxon>Ruminantia</taxon>
        <taxon>Pecora</taxon>
        <taxon>Bovidae</taxon>
        <taxon>Bovinae</taxon>
        <taxon>Bos</taxon>
    </lineage>
</organism>
<feature type="transmembrane region" description="Helical" evidence="23">
    <location>
        <begin position="325"/>
        <end position="345"/>
    </location>
</feature>
<comment type="subcellular location">
    <subcellularLocation>
        <location evidence="1">Apical cell membrane</location>
        <topology evidence="1">Multi-pass membrane protein</topology>
    </subcellularLocation>
</comment>
<evidence type="ECO:0000256" key="8">
    <source>
        <dbReference type="ARBA" id="ARBA00022989"/>
    </source>
</evidence>
<dbReference type="GO" id="GO:0046872">
    <property type="term" value="F:metal ion binding"/>
    <property type="evidence" value="ECO:0007669"/>
    <property type="project" value="UniProtKB-KW"/>
</dbReference>
<dbReference type="PANTHER" id="PTHR11819">
    <property type="entry name" value="SOLUTE CARRIER FAMILY 5"/>
    <property type="match status" value="1"/>
</dbReference>
<dbReference type="Proteomes" id="UP000322234">
    <property type="component" value="Unassembled WGS sequence"/>
</dbReference>
<evidence type="ECO:0000256" key="21">
    <source>
        <dbReference type="RuleBase" id="RU362091"/>
    </source>
</evidence>
<keyword evidence="11 23" id="KW-0472">Membrane</keyword>
<keyword evidence="8 23" id="KW-1133">Transmembrane helix</keyword>
<comment type="subunit">
    <text evidence="17">Forms a heterodimer (via TM13) with PDZK1IP1 (via N-terminal transmembrane helix); this interaction enhances SLC5A2 transporter activity.</text>
</comment>
<gene>
    <name evidence="24" type="ORF">E5288_WYG019121</name>
</gene>
<dbReference type="InterPro" id="IPR038377">
    <property type="entry name" value="Na/Glc_symporter_sf"/>
</dbReference>
<feature type="transmembrane region" description="Helical" evidence="23">
    <location>
        <begin position="188"/>
        <end position="210"/>
    </location>
</feature>
<dbReference type="NCBIfam" id="TIGR00813">
    <property type="entry name" value="sss"/>
    <property type="match status" value="1"/>
</dbReference>
<keyword evidence="3" id="KW-0813">Transport</keyword>
<keyword evidence="13" id="KW-0325">Glycoprotein</keyword>
<feature type="transmembrane region" description="Helical" evidence="23">
    <location>
        <begin position="37"/>
        <end position="58"/>
    </location>
</feature>
<comment type="caution">
    <text evidence="24">The sequence shown here is derived from an EMBL/GenBank/DDBJ whole genome shotgun (WGS) entry which is preliminary data.</text>
</comment>
<feature type="transmembrane region" description="Helical" evidence="23">
    <location>
        <begin position="439"/>
        <end position="458"/>
    </location>
</feature>
<feature type="transmembrane region" description="Helical" evidence="23">
    <location>
        <begin position="396"/>
        <end position="418"/>
    </location>
</feature>
<evidence type="ECO:0000313" key="24">
    <source>
        <dbReference type="EMBL" id="MXQ97638.1"/>
    </source>
</evidence>
<evidence type="ECO:0000256" key="17">
    <source>
        <dbReference type="ARBA" id="ARBA00063331"/>
    </source>
</evidence>
<dbReference type="EMBL" id="VBQZ03000198">
    <property type="protein sequence ID" value="MXQ97638.1"/>
    <property type="molecule type" value="Genomic_DNA"/>
</dbReference>
<evidence type="ECO:0000256" key="15">
    <source>
        <dbReference type="ARBA" id="ARBA00050129"/>
    </source>
</evidence>
<dbReference type="GO" id="GO:0016324">
    <property type="term" value="C:apical plasma membrane"/>
    <property type="evidence" value="ECO:0007669"/>
    <property type="project" value="UniProtKB-SubCell"/>
</dbReference>
<evidence type="ECO:0000256" key="7">
    <source>
        <dbReference type="ARBA" id="ARBA00022847"/>
    </source>
</evidence>
<accession>A0A6B0S515</accession>
<evidence type="ECO:0000256" key="22">
    <source>
        <dbReference type="SAM" id="MobiDB-lite"/>
    </source>
</evidence>
<evidence type="ECO:0000256" key="11">
    <source>
        <dbReference type="ARBA" id="ARBA00023136"/>
    </source>
</evidence>
<evidence type="ECO:0000256" key="12">
    <source>
        <dbReference type="ARBA" id="ARBA00023157"/>
    </source>
</evidence>
<keyword evidence="9" id="KW-0915">Sodium</keyword>
<evidence type="ECO:0000256" key="16">
    <source>
        <dbReference type="ARBA" id="ARBA00059702"/>
    </source>
</evidence>
<dbReference type="Pfam" id="PF00474">
    <property type="entry name" value="SSF"/>
    <property type="match status" value="1"/>
</dbReference>
<feature type="transmembrane region" description="Helical" evidence="23">
    <location>
        <begin position="670"/>
        <end position="689"/>
    </location>
</feature>
<comment type="similarity">
    <text evidence="2 21">Belongs to the sodium:solute symporter (SSF) (TC 2.A.21) family.</text>
</comment>
<sequence>MGLLRARALHLQTASSPGNSRRQGFGWTAQVFSSSSALDVLVIVLYFLLVLGIALWVIMSCSRGTEEDFFLAGRSLVWWQIGAFLFASNIGTGHFMGLAGKGASSGIAVGAFEWNAAFILCALGWVFSPVYMKSGVVTLPRYLRKRFGGYRIQFLLAILYLVIYIFSKISVEICTGAVFMRLVLGLDVYLATVVLLSVTGICSVTGGFAAVVYTDLLHAGFVVLGSVLLMGYAFNEIGGYQELESRYPEAKPTVTQEGNWTAPMECFVPRADAFHVFRDPVTGDVPWPGVVFGLSTISLYYWCTDQIFVQGCLAGKNLSHVKGGCVLCGFLKLLPMFSIVMPGMISRVLYTDEVACVVPSECKKYCGMQASCSPIAYPLLVVELLPSGVRGLVVSALWASLMSSLTAVYSSASAVFTMDIYPQMRPTATKKELMITGRLFVIVLLAVSVAWVPALQVAHREQLFEYMHTLLSYLTPPVAATFLLAVFCKRVTEQGAFWGLASGLVIGSCRMLSEFAYGPWSCSVNRKCPRIICGVHYLYFAMILFTISLITVLGISMFTMPIPDKHLHRLCWSLRNSQEERVDLDEDTEVKSPEPQAQPDTFVEDRGCLWKAWDVFCGLELLPSPKLAPEEVGVPETEQNDMAEGTAHRATSGGTEEREAPEERLLWSKALGLCGLLLVLLTALCHIYFH</sequence>
<evidence type="ECO:0000256" key="19">
    <source>
        <dbReference type="ARBA" id="ARBA00078596"/>
    </source>
</evidence>
<keyword evidence="25" id="KW-1185">Reference proteome</keyword>
<keyword evidence="4" id="KW-1003">Cell membrane</keyword>
<keyword evidence="12" id="KW-1015">Disulfide bond</keyword>
<comment type="catalytic activity">
    <reaction evidence="15">
        <text>D-glucose(out) + Na(+)(out) = D-glucose(in) + Na(+)(in)</text>
        <dbReference type="Rhea" id="RHEA:70571"/>
        <dbReference type="ChEBI" id="CHEBI:4167"/>
        <dbReference type="ChEBI" id="CHEBI:29101"/>
    </reaction>
    <physiologicalReaction direction="left-to-right" evidence="15">
        <dbReference type="Rhea" id="RHEA:70572"/>
    </physiologicalReaction>
</comment>
<evidence type="ECO:0000256" key="10">
    <source>
        <dbReference type="ARBA" id="ARBA00023065"/>
    </source>
</evidence>
<evidence type="ECO:0000256" key="6">
    <source>
        <dbReference type="ARBA" id="ARBA00022723"/>
    </source>
</evidence>
<dbReference type="AlphaFoldDB" id="A0A6B0S515"/>
<evidence type="ECO:0000256" key="13">
    <source>
        <dbReference type="ARBA" id="ARBA00023180"/>
    </source>
</evidence>
<feature type="transmembrane region" description="Helical" evidence="23">
    <location>
        <begin position="78"/>
        <end position="99"/>
    </location>
</feature>
<evidence type="ECO:0000256" key="14">
    <source>
        <dbReference type="ARBA" id="ARBA00023201"/>
    </source>
</evidence>
<feature type="region of interest" description="Disordered" evidence="22">
    <location>
        <begin position="636"/>
        <end position="661"/>
    </location>
</feature>
<proteinExistence type="inferred from homology"/>
<dbReference type="InterPro" id="IPR001734">
    <property type="entry name" value="Na/solute_symporter"/>
</dbReference>
<evidence type="ECO:0000256" key="20">
    <source>
        <dbReference type="ARBA" id="ARBA00081561"/>
    </source>
</evidence>
<dbReference type="GO" id="GO:1904659">
    <property type="term" value="P:D-glucose transmembrane transport"/>
    <property type="evidence" value="ECO:0007669"/>
    <property type="project" value="UniProtKB-ARBA"/>
</dbReference>
<evidence type="ECO:0000256" key="2">
    <source>
        <dbReference type="ARBA" id="ARBA00006434"/>
    </source>
</evidence>
<protein>
    <recommendedName>
        <fullName evidence="18">Sodium/glucose cotransporter 2</fullName>
    </recommendedName>
    <alternativeName>
        <fullName evidence="20">Low affinity sodium-glucose cotransporter</fullName>
    </alternativeName>
    <alternativeName>
        <fullName evidence="19">Solute carrier family 5 member 2</fullName>
    </alternativeName>
</protein>
<name>A0A6B0S515_9CETA</name>